<protein>
    <submittedName>
        <fullName evidence="1">Uncharacterized protein</fullName>
    </submittedName>
</protein>
<dbReference type="AlphaFoldDB" id="A0AAV1SJZ3"/>
<evidence type="ECO:0000313" key="1">
    <source>
        <dbReference type="EMBL" id="CAK7352876.1"/>
    </source>
</evidence>
<gene>
    <name evidence="1" type="ORF">DCAF_LOCUS24445</name>
</gene>
<accession>A0AAV1SJZ3</accession>
<reference evidence="1 2" key="1">
    <citation type="submission" date="2024-01" db="EMBL/GenBank/DDBJ databases">
        <authorList>
            <person name="Waweru B."/>
        </authorList>
    </citation>
    <scope>NUCLEOTIDE SEQUENCE [LARGE SCALE GENOMIC DNA]</scope>
</reference>
<dbReference type="Proteomes" id="UP001314170">
    <property type="component" value="Unassembled WGS sequence"/>
</dbReference>
<organism evidence="1 2">
    <name type="scientific">Dovyalis caffra</name>
    <dbReference type="NCBI Taxonomy" id="77055"/>
    <lineage>
        <taxon>Eukaryota</taxon>
        <taxon>Viridiplantae</taxon>
        <taxon>Streptophyta</taxon>
        <taxon>Embryophyta</taxon>
        <taxon>Tracheophyta</taxon>
        <taxon>Spermatophyta</taxon>
        <taxon>Magnoliopsida</taxon>
        <taxon>eudicotyledons</taxon>
        <taxon>Gunneridae</taxon>
        <taxon>Pentapetalae</taxon>
        <taxon>rosids</taxon>
        <taxon>fabids</taxon>
        <taxon>Malpighiales</taxon>
        <taxon>Salicaceae</taxon>
        <taxon>Flacourtieae</taxon>
        <taxon>Dovyalis</taxon>
    </lineage>
</organism>
<keyword evidence="2" id="KW-1185">Reference proteome</keyword>
<feature type="non-terminal residue" evidence="1">
    <location>
        <position position="53"/>
    </location>
</feature>
<name>A0AAV1SJZ3_9ROSI</name>
<proteinExistence type="predicted"/>
<sequence length="53" mass="5721">MLISSFTGILYPNATCNALVGSLGADKWQLRYQVTVMSAKCYSGAELMSSDVQ</sequence>
<comment type="caution">
    <text evidence="1">The sequence shown here is derived from an EMBL/GenBank/DDBJ whole genome shotgun (WGS) entry which is preliminary data.</text>
</comment>
<evidence type="ECO:0000313" key="2">
    <source>
        <dbReference type="Proteomes" id="UP001314170"/>
    </source>
</evidence>
<dbReference type="EMBL" id="CAWUPB010001194">
    <property type="protein sequence ID" value="CAK7352876.1"/>
    <property type="molecule type" value="Genomic_DNA"/>
</dbReference>